<keyword evidence="4" id="KW-1185">Reference proteome</keyword>
<accession>A0A2P6SHZ6</accession>
<name>A0A2P6SHZ6_ROSCH</name>
<comment type="caution">
    <text evidence="3">The sequence shown here is derived from an EMBL/GenBank/DDBJ whole genome shotgun (WGS) entry which is preliminary data.</text>
</comment>
<dbReference type="InterPro" id="IPR004864">
    <property type="entry name" value="LEA_2"/>
</dbReference>
<reference evidence="3 4" key="1">
    <citation type="journal article" date="2018" name="Nat. Genet.">
        <title>The Rosa genome provides new insights in the design of modern roses.</title>
        <authorList>
            <person name="Bendahmane M."/>
        </authorList>
    </citation>
    <scope>NUCLEOTIDE SEQUENCE [LARGE SCALE GENOMIC DNA]</scope>
    <source>
        <strain evidence="4">cv. Old Blush</strain>
    </source>
</reference>
<dbReference type="AlphaFoldDB" id="A0A2P6SHZ6"/>
<dbReference type="Proteomes" id="UP000238479">
    <property type="component" value="Chromosome 1"/>
</dbReference>
<dbReference type="OrthoDB" id="1889426at2759"/>
<proteinExistence type="inferred from homology"/>
<evidence type="ECO:0000259" key="2">
    <source>
        <dbReference type="SMART" id="SM00769"/>
    </source>
</evidence>
<dbReference type="SUPFAM" id="SSF117070">
    <property type="entry name" value="LEA14-like"/>
    <property type="match status" value="1"/>
</dbReference>
<protein>
    <submittedName>
        <fullName evidence="3">Putative Late embryogenesis abundant protein, LEA-14</fullName>
    </submittedName>
</protein>
<gene>
    <name evidence="3" type="ORF">RchiOBHm_Chr1g0357781</name>
</gene>
<sequence length="186" mass="20699">MSLFLSSTANILSSLYLKVSELLGTAKNYIVNKARGYVLARLVEMQRRSALIVDLQLEDISFESIDLLFKISVYNSFQFSLPVSQASFKMKIGGSEPLLGKLKEPVYIKAGADSILLLSAKVPFSMLINLANDISVDADVDYRIDFQLTIHLPIIGNISLPLPCQQGETKISDLFSNLMDQIMMSW</sequence>
<evidence type="ECO:0000256" key="1">
    <source>
        <dbReference type="ARBA" id="ARBA00005960"/>
    </source>
</evidence>
<dbReference type="Gene3D" id="2.60.40.1820">
    <property type="match status" value="1"/>
</dbReference>
<dbReference type="EMBL" id="PDCK01000039">
    <property type="protein sequence ID" value="PRQ58300.1"/>
    <property type="molecule type" value="Genomic_DNA"/>
</dbReference>
<dbReference type="PANTHER" id="PTHR31459">
    <property type="match status" value="1"/>
</dbReference>
<dbReference type="STRING" id="74649.A0A2P6SHZ6"/>
<dbReference type="InterPro" id="IPR013990">
    <property type="entry name" value="WHy-dom"/>
</dbReference>
<organism evidence="3 4">
    <name type="scientific">Rosa chinensis</name>
    <name type="common">China rose</name>
    <dbReference type="NCBI Taxonomy" id="74649"/>
    <lineage>
        <taxon>Eukaryota</taxon>
        <taxon>Viridiplantae</taxon>
        <taxon>Streptophyta</taxon>
        <taxon>Embryophyta</taxon>
        <taxon>Tracheophyta</taxon>
        <taxon>Spermatophyta</taxon>
        <taxon>Magnoliopsida</taxon>
        <taxon>eudicotyledons</taxon>
        <taxon>Gunneridae</taxon>
        <taxon>Pentapetalae</taxon>
        <taxon>rosids</taxon>
        <taxon>fabids</taxon>
        <taxon>Rosales</taxon>
        <taxon>Rosaceae</taxon>
        <taxon>Rosoideae</taxon>
        <taxon>Rosoideae incertae sedis</taxon>
        <taxon>Rosa</taxon>
    </lineage>
</organism>
<dbReference type="PANTHER" id="PTHR31459:SF19">
    <property type="entry name" value="DESICCATION-RELATED PROTEIN LEA14-RELATED"/>
    <property type="match status" value="1"/>
</dbReference>
<comment type="similarity">
    <text evidence="1">Belongs to the LEA type 2 family.</text>
</comment>
<dbReference type="GO" id="GO:0009269">
    <property type="term" value="P:response to desiccation"/>
    <property type="evidence" value="ECO:0007669"/>
    <property type="project" value="InterPro"/>
</dbReference>
<dbReference type="Pfam" id="PF03168">
    <property type="entry name" value="LEA_2"/>
    <property type="match status" value="1"/>
</dbReference>
<evidence type="ECO:0000313" key="4">
    <source>
        <dbReference type="Proteomes" id="UP000238479"/>
    </source>
</evidence>
<dbReference type="OMA" id="VMQRSAT"/>
<feature type="domain" description="Water stress and hypersensitive response" evidence="2">
    <location>
        <begin position="50"/>
        <end position="167"/>
    </location>
</feature>
<dbReference type="SMART" id="SM00769">
    <property type="entry name" value="WHy"/>
    <property type="match status" value="1"/>
</dbReference>
<dbReference type="Gramene" id="PRQ58300">
    <property type="protein sequence ID" value="PRQ58300"/>
    <property type="gene ID" value="RchiOBHm_Chr1g0357781"/>
</dbReference>
<dbReference type="GO" id="GO:0005829">
    <property type="term" value="C:cytosol"/>
    <property type="evidence" value="ECO:0007669"/>
    <property type="project" value="TreeGrafter"/>
</dbReference>
<dbReference type="InterPro" id="IPR045043">
    <property type="entry name" value="Lea14-like"/>
</dbReference>
<evidence type="ECO:0000313" key="3">
    <source>
        <dbReference type="EMBL" id="PRQ58300.1"/>
    </source>
</evidence>